<reference evidence="5" key="1">
    <citation type="journal article" date="2022" name="Arch. Microbiol.">
        <title>Bacteroides muris sp. nov. isolated from the cecum of wild-derived house mice.</title>
        <authorList>
            <person name="Fokt H."/>
            <person name="Unni R."/>
            <person name="Repnik U."/>
            <person name="Schmitz R.A."/>
            <person name="Bramkamp M."/>
            <person name="Baines J.F."/>
            <person name="Unterweger D."/>
        </authorList>
    </citation>
    <scope>NUCLEOTIDE SEQUENCE</scope>
    <source>
        <strain evidence="5">KH569_7</strain>
    </source>
</reference>
<reference evidence="5" key="2">
    <citation type="submission" date="2022-04" db="EMBL/GenBank/DDBJ databases">
        <authorList>
            <person name="Fokt H."/>
            <person name="Baines J."/>
        </authorList>
    </citation>
    <scope>NUCLEOTIDE SEQUENCE</scope>
    <source>
        <strain evidence="5">KH569_7</strain>
    </source>
</reference>
<dbReference type="RefSeq" id="WP_257941010.1">
    <property type="nucleotide sequence ID" value="NZ_JAMZEE010000039.1"/>
</dbReference>
<keyword evidence="3" id="KW-1133">Transmembrane helix</keyword>
<dbReference type="Proteomes" id="UP001143810">
    <property type="component" value="Unassembled WGS sequence"/>
</dbReference>
<evidence type="ECO:0000313" key="5">
    <source>
        <dbReference type="EMBL" id="MCR6509254.1"/>
    </source>
</evidence>
<comment type="caution">
    <text evidence="5">The sequence shown here is derived from an EMBL/GenBank/DDBJ whole genome shotgun (WGS) entry which is preliminary data.</text>
</comment>
<evidence type="ECO:0000256" key="1">
    <source>
        <dbReference type="SAM" id="Coils"/>
    </source>
</evidence>
<proteinExistence type="predicted"/>
<feature type="chain" id="PRO_5040765018" description="Lipoprotein" evidence="4">
    <location>
        <begin position="25"/>
        <end position="310"/>
    </location>
</feature>
<evidence type="ECO:0000256" key="2">
    <source>
        <dbReference type="SAM" id="MobiDB-lite"/>
    </source>
</evidence>
<keyword evidence="4" id="KW-0732">Signal</keyword>
<evidence type="ECO:0000256" key="4">
    <source>
        <dbReference type="SAM" id="SignalP"/>
    </source>
</evidence>
<feature type="transmembrane region" description="Helical" evidence="3">
    <location>
        <begin position="96"/>
        <end position="116"/>
    </location>
</feature>
<keyword evidence="1" id="KW-0175">Coiled coil</keyword>
<feature type="signal peptide" evidence="4">
    <location>
        <begin position="1"/>
        <end position="24"/>
    </location>
</feature>
<dbReference type="AlphaFoldDB" id="A0A9X2P0B2"/>
<feature type="coiled-coil region" evidence="1">
    <location>
        <begin position="58"/>
        <end position="92"/>
    </location>
</feature>
<gene>
    <name evidence="5" type="ORF">M1B78_14055</name>
</gene>
<keyword evidence="3" id="KW-0812">Transmembrane</keyword>
<dbReference type="PROSITE" id="PS51257">
    <property type="entry name" value="PROKAR_LIPOPROTEIN"/>
    <property type="match status" value="1"/>
</dbReference>
<name>A0A9X2P0B2_9BACE</name>
<keyword evidence="3" id="KW-0472">Membrane</keyword>
<evidence type="ECO:0008006" key="7">
    <source>
        <dbReference type="Google" id="ProtNLM"/>
    </source>
</evidence>
<feature type="compositionally biased region" description="Polar residues" evidence="2">
    <location>
        <begin position="186"/>
        <end position="199"/>
    </location>
</feature>
<evidence type="ECO:0000313" key="6">
    <source>
        <dbReference type="Proteomes" id="UP001143810"/>
    </source>
</evidence>
<feature type="region of interest" description="Disordered" evidence="2">
    <location>
        <begin position="180"/>
        <end position="204"/>
    </location>
</feature>
<sequence length="310" mass="34664">MMKKAINIVVCLATILTLSSCYFFSEKQPIQDSVDSTAPVEGISQEIKNKIAAQDTLMNALVLKVDTLTQALSQAQKENAELKVQVAKLESPKSTWGYMTLASLAIAIIALVLSLLRKGLSREKVDEIFCNNLDKSKRIAELKVAVSQLQSGLNGNRVSLSVNTSLQNLDTRLRSVESSVSRLSSKTNETQNSSNPSVTHHQEQLRQTKDLEYLRMGYANINSGNIFTKIFDSAQESCVFSIKFKSANKGEFNIISLDKIKSRNMWQEIVEYTGSIEEATSFKVEDYGICEKYDDVTWQVTKKLKIKLIK</sequence>
<accession>A0A9X2P0B2</accession>
<dbReference type="EMBL" id="JAMZEE010000039">
    <property type="protein sequence ID" value="MCR6509254.1"/>
    <property type="molecule type" value="Genomic_DNA"/>
</dbReference>
<evidence type="ECO:0000256" key="3">
    <source>
        <dbReference type="SAM" id="Phobius"/>
    </source>
</evidence>
<protein>
    <recommendedName>
        <fullName evidence="7">Lipoprotein</fullName>
    </recommendedName>
</protein>
<organism evidence="5 6">
    <name type="scientific">Bacteroides muris</name>
    <name type="common">ex Fokt et al. 2023</name>
    <dbReference type="NCBI Taxonomy" id="2937417"/>
    <lineage>
        <taxon>Bacteria</taxon>
        <taxon>Pseudomonadati</taxon>
        <taxon>Bacteroidota</taxon>
        <taxon>Bacteroidia</taxon>
        <taxon>Bacteroidales</taxon>
        <taxon>Bacteroidaceae</taxon>
        <taxon>Bacteroides</taxon>
    </lineage>
</organism>